<dbReference type="VEuPathDB" id="GiardiaDB:GMRT_12454"/>
<proteinExistence type="predicted"/>
<dbReference type="OrthoDB" id="10252949at2759"/>
<keyword evidence="2" id="KW-1185">Reference proteome</keyword>
<evidence type="ECO:0000313" key="1">
    <source>
        <dbReference type="EMBL" id="TNJ27476.1"/>
    </source>
</evidence>
<evidence type="ECO:0000313" key="2">
    <source>
        <dbReference type="Proteomes" id="UP000315496"/>
    </source>
</evidence>
<dbReference type="Proteomes" id="UP000315496">
    <property type="component" value="Chromosome 3"/>
</dbReference>
<name>A0A4Z1SNV5_GIAMU</name>
<dbReference type="AlphaFoldDB" id="A0A4Z1SNV5"/>
<organism evidence="1 2">
    <name type="scientific">Giardia muris</name>
    <dbReference type="NCBI Taxonomy" id="5742"/>
    <lineage>
        <taxon>Eukaryota</taxon>
        <taxon>Metamonada</taxon>
        <taxon>Diplomonadida</taxon>
        <taxon>Hexamitidae</taxon>
        <taxon>Giardiinae</taxon>
        <taxon>Giardia</taxon>
    </lineage>
</organism>
<accession>A0A4Z1SNV5</accession>
<protein>
    <submittedName>
        <fullName evidence="1">Uncharacterized protein</fullName>
    </submittedName>
</protein>
<gene>
    <name evidence="1" type="ORF">GMRT_12454</name>
</gene>
<dbReference type="EMBL" id="VDLU01000003">
    <property type="protein sequence ID" value="TNJ27476.1"/>
    <property type="molecule type" value="Genomic_DNA"/>
</dbReference>
<reference evidence="1 2" key="1">
    <citation type="submission" date="2019-05" db="EMBL/GenBank/DDBJ databases">
        <title>The compact genome of Giardia muris reveals important steps in the evolution of intestinal protozoan parasites.</title>
        <authorList>
            <person name="Xu F."/>
            <person name="Jimenez-Gonzalez A."/>
            <person name="Einarsson E."/>
            <person name="Astvaldsson A."/>
            <person name="Peirasmaki D."/>
            <person name="Eckmann L."/>
            <person name="Andersson J.O."/>
            <person name="Svard S.G."/>
            <person name="Jerlstrom-Hultqvist J."/>
        </authorList>
    </citation>
    <scope>NUCLEOTIDE SEQUENCE [LARGE SCALE GENOMIC DNA]</scope>
    <source>
        <strain evidence="1 2">Roberts-Thomson</strain>
    </source>
</reference>
<sequence length="301" mass="33274">MPLKRGGKRSTAIQEVSPMDEDLLNVARRLEAASRGGKNSTQVVADIHTLATAALLAQDETEAEGEEECSKVIVTLVEAGAFPRLLDMTRQAAHDLIGKLRDQHLEELCAHLKDLLVLVKCCSDSLSAFDTFVPDDFLQSLHEVSKVIDAITVQQDTSEDDGLMAFAAIILTLHGFCLYNIVRHTERLAMDMAERTYALLADLDTIGWILRALKHYSPLLSEDARVVLAEFFAALTDGEPFLDYAAQYFAGETALLFVSFYDTTVVPLLERGELKARLGALDDFLSFLARERPDALGLRDE</sequence>
<comment type="caution">
    <text evidence="1">The sequence shown here is derived from an EMBL/GenBank/DDBJ whole genome shotgun (WGS) entry which is preliminary data.</text>
</comment>